<dbReference type="Proteomes" id="UP000283269">
    <property type="component" value="Unassembled WGS sequence"/>
</dbReference>
<gene>
    <name evidence="1" type="ORF">CVT25_011564</name>
</gene>
<keyword evidence="2" id="KW-1185">Reference proteome</keyword>
<name>A0A409X0M5_PSICY</name>
<dbReference type="EMBL" id="NHYD01002898">
    <property type="protein sequence ID" value="PPQ84307.1"/>
    <property type="molecule type" value="Genomic_DNA"/>
</dbReference>
<dbReference type="InParanoid" id="A0A409X0M5"/>
<dbReference type="AlphaFoldDB" id="A0A409X0M5"/>
<proteinExistence type="predicted"/>
<dbReference type="STRING" id="93625.A0A409X0M5"/>
<protein>
    <submittedName>
        <fullName evidence="1">Uncharacterized protein</fullName>
    </submittedName>
</protein>
<sequence length="64" mass="7290">MSINGERAEQRATRVEHFRAQSDNLIEFGIDIVSENKVTARVVCVFTEQDAQVTARAEQQHQCQ</sequence>
<evidence type="ECO:0000313" key="1">
    <source>
        <dbReference type="EMBL" id="PPQ84307.1"/>
    </source>
</evidence>
<organism evidence="1 2">
    <name type="scientific">Psilocybe cyanescens</name>
    <dbReference type="NCBI Taxonomy" id="93625"/>
    <lineage>
        <taxon>Eukaryota</taxon>
        <taxon>Fungi</taxon>
        <taxon>Dikarya</taxon>
        <taxon>Basidiomycota</taxon>
        <taxon>Agaricomycotina</taxon>
        <taxon>Agaricomycetes</taxon>
        <taxon>Agaricomycetidae</taxon>
        <taxon>Agaricales</taxon>
        <taxon>Agaricineae</taxon>
        <taxon>Strophariaceae</taxon>
        <taxon>Psilocybe</taxon>
    </lineage>
</organism>
<reference evidence="1 2" key="1">
    <citation type="journal article" date="2018" name="Evol. Lett.">
        <title>Horizontal gene cluster transfer increased hallucinogenic mushroom diversity.</title>
        <authorList>
            <person name="Reynolds H.T."/>
            <person name="Vijayakumar V."/>
            <person name="Gluck-Thaler E."/>
            <person name="Korotkin H.B."/>
            <person name="Matheny P.B."/>
            <person name="Slot J.C."/>
        </authorList>
    </citation>
    <scope>NUCLEOTIDE SEQUENCE [LARGE SCALE GENOMIC DNA]</scope>
    <source>
        <strain evidence="1 2">2631</strain>
    </source>
</reference>
<accession>A0A409X0M5</accession>
<evidence type="ECO:0000313" key="2">
    <source>
        <dbReference type="Proteomes" id="UP000283269"/>
    </source>
</evidence>
<comment type="caution">
    <text evidence="1">The sequence shown here is derived from an EMBL/GenBank/DDBJ whole genome shotgun (WGS) entry which is preliminary data.</text>
</comment>
<dbReference type="OrthoDB" id="687730at2759"/>